<evidence type="ECO:0000313" key="3">
    <source>
        <dbReference type="Proteomes" id="UP000006906"/>
    </source>
</evidence>
<evidence type="ECO:0000256" key="1">
    <source>
        <dbReference type="SAM" id="MobiDB-lite"/>
    </source>
</evidence>
<name>A0A2K3DJP4_CHLRE</name>
<proteinExistence type="predicted"/>
<dbReference type="Gramene" id="PNW80743">
    <property type="protein sequence ID" value="PNW80743"/>
    <property type="gene ID" value="CHLRE_07g327976v5"/>
</dbReference>
<organism evidence="2 3">
    <name type="scientific">Chlamydomonas reinhardtii</name>
    <name type="common">Chlamydomonas smithii</name>
    <dbReference type="NCBI Taxonomy" id="3055"/>
    <lineage>
        <taxon>Eukaryota</taxon>
        <taxon>Viridiplantae</taxon>
        <taxon>Chlorophyta</taxon>
        <taxon>core chlorophytes</taxon>
        <taxon>Chlorophyceae</taxon>
        <taxon>CS clade</taxon>
        <taxon>Chlamydomonadales</taxon>
        <taxon>Chlamydomonadaceae</taxon>
        <taxon>Chlamydomonas</taxon>
    </lineage>
</organism>
<feature type="region of interest" description="Disordered" evidence="1">
    <location>
        <begin position="20"/>
        <end position="58"/>
    </location>
</feature>
<dbReference type="AlphaFoldDB" id="A0A2K3DJP4"/>
<dbReference type="EMBL" id="CM008968">
    <property type="protein sequence ID" value="PNW80743.1"/>
    <property type="molecule type" value="Genomic_DNA"/>
</dbReference>
<dbReference type="Proteomes" id="UP000006906">
    <property type="component" value="Chromosome 7"/>
</dbReference>
<gene>
    <name evidence="2" type="ORF">CHLRE_07g327976v5</name>
</gene>
<dbReference type="KEGG" id="cre:CHLRE_07g327976v5"/>
<sequence>MTPHAFICVPGRARMVPQPLPHPLYSAARGRSSTTPSGDGLAPAARSGGKAASTRWIL</sequence>
<protein>
    <submittedName>
        <fullName evidence="2">Uncharacterized protein</fullName>
    </submittedName>
</protein>
<dbReference type="RefSeq" id="XP_042922700.1">
    <property type="nucleotide sequence ID" value="XM_043064132.1"/>
</dbReference>
<reference evidence="2 3" key="1">
    <citation type="journal article" date="2007" name="Science">
        <title>The Chlamydomonas genome reveals the evolution of key animal and plant functions.</title>
        <authorList>
            <person name="Merchant S.S."/>
            <person name="Prochnik S.E."/>
            <person name="Vallon O."/>
            <person name="Harris E.H."/>
            <person name="Karpowicz S.J."/>
            <person name="Witman G.B."/>
            <person name="Terry A."/>
            <person name="Salamov A."/>
            <person name="Fritz-Laylin L.K."/>
            <person name="Marechal-Drouard L."/>
            <person name="Marshall W.F."/>
            <person name="Qu L.H."/>
            <person name="Nelson D.R."/>
            <person name="Sanderfoot A.A."/>
            <person name="Spalding M.H."/>
            <person name="Kapitonov V.V."/>
            <person name="Ren Q."/>
            <person name="Ferris P."/>
            <person name="Lindquist E."/>
            <person name="Shapiro H."/>
            <person name="Lucas S.M."/>
            <person name="Grimwood J."/>
            <person name="Schmutz J."/>
            <person name="Cardol P."/>
            <person name="Cerutti H."/>
            <person name="Chanfreau G."/>
            <person name="Chen C.L."/>
            <person name="Cognat V."/>
            <person name="Croft M.T."/>
            <person name="Dent R."/>
            <person name="Dutcher S."/>
            <person name="Fernandez E."/>
            <person name="Fukuzawa H."/>
            <person name="Gonzalez-Ballester D."/>
            <person name="Gonzalez-Halphen D."/>
            <person name="Hallmann A."/>
            <person name="Hanikenne M."/>
            <person name="Hippler M."/>
            <person name="Inwood W."/>
            <person name="Jabbari K."/>
            <person name="Kalanon M."/>
            <person name="Kuras R."/>
            <person name="Lefebvre P.A."/>
            <person name="Lemaire S.D."/>
            <person name="Lobanov A.V."/>
            <person name="Lohr M."/>
            <person name="Manuell A."/>
            <person name="Meier I."/>
            <person name="Mets L."/>
            <person name="Mittag M."/>
            <person name="Mittelmeier T."/>
            <person name="Moroney J.V."/>
            <person name="Moseley J."/>
            <person name="Napoli C."/>
            <person name="Nedelcu A.M."/>
            <person name="Niyogi K."/>
            <person name="Novoselov S.V."/>
            <person name="Paulsen I.T."/>
            <person name="Pazour G."/>
            <person name="Purton S."/>
            <person name="Ral J.P."/>
            <person name="Riano-Pachon D.M."/>
            <person name="Riekhof W."/>
            <person name="Rymarquis L."/>
            <person name="Schroda M."/>
            <person name="Stern D."/>
            <person name="Umen J."/>
            <person name="Willows R."/>
            <person name="Wilson N."/>
            <person name="Zimmer S.L."/>
            <person name="Allmer J."/>
            <person name="Balk J."/>
            <person name="Bisova K."/>
            <person name="Chen C.J."/>
            <person name="Elias M."/>
            <person name="Gendler K."/>
            <person name="Hauser C."/>
            <person name="Lamb M.R."/>
            <person name="Ledford H."/>
            <person name="Long J.C."/>
            <person name="Minagawa J."/>
            <person name="Page M.D."/>
            <person name="Pan J."/>
            <person name="Pootakham W."/>
            <person name="Roje S."/>
            <person name="Rose A."/>
            <person name="Stahlberg E."/>
            <person name="Terauchi A.M."/>
            <person name="Yang P."/>
            <person name="Ball S."/>
            <person name="Bowler C."/>
            <person name="Dieckmann C.L."/>
            <person name="Gladyshev V.N."/>
            <person name="Green P."/>
            <person name="Jorgensen R."/>
            <person name="Mayfield S."/>
            <person name="Mueller-Roeber B."/>
            <person name="Rajamani S."/>
            <person name="Sayre R.T."/>
            <person name="Brokstein P."/>
            <person name="Dubchak I."/>
            <person name="Goodstein D."/>
            <person name="Hornick L."/>
            <person name="Huang Y.W."/>
            <person name="Jhaveri J."/>
            <person name="Luo Y."/>
            <person name="Martinez D."/>
            <person name="Ngau W.C."/>
            <person name="Otillar B."/>
            <person name="Poliakov A."/>
            <person name="Porter A."/>
            <person name="Szajkowski L."/>
            <person name="Werner G."/>
            <person name="Zhou K."/>
            <person name="Grigoriev I.V."/>
            <person name="Rokhsar D.S."/>
            <person name="Grossman A.R."/>
        </authorList>
    </citation>
    <scope>NUCLEOTIDE SEQUENCE [LARGE SCALE GENOMIC DNA]</scope>
    <source>
        <strain evidence="3">CC-503</strain>
    </source>
</reference>
<dbReference type="GeneID" id="66054040"/>
<evidence type="ECO:0000313" key="2">
    <source>
        <dbReference type="EMBL" id="PNW80743.1"/>
    </source>
</evidence>
<accession>A0A2K3DJP4</accession>
<keyword evidence="3" id="KW-1185">Reference proteome</keyword>
<dbReference type="InParanoid" id="A0A2K3DJP4"/>